<keyword evidence="5" id="KW-1185">Reference proteome</keyword>
<dbReference type="Pfam" id="PF15301">
    <property type="entry name" value="SLAIN"/>
    <property type="match status" value="2"/>
</dbReference>
<protein>
    <recommendedName>
        <fullName evidence="6">SLAIN motif family member 2</fullName>
    </recommendedName>
</protein>
<feature type="compositionally biased region" description="Basic and acidic residues" evidence="3">
    <location>
        <begin position="11"/>
        <end position="20"/>
    </location>
</feature>
<evidence type="ECO:0000256" key="3">
    <source>
        <dbReference type="SAM" id="MobiDB-lite"/>
    </source>
</evidence>
<feature type="region of interest" description="Disordered" evidence="3">
    <location>
        <begin position="62"/>
        <end position="92"/>
    </location>
</feature>
<feature type="compositionally biased region" description="Polar residues" evidence="3">
    <location>
        <begin position="584"/>
        <end position="602"/>
    </location>
</feature>
<dbReference type="Proteomes" id="UP000002279">
    <property type="component" value="Chromosome 6"/>
</dbReference>
<evidence type="ECO:0008006" key="6">
    <source>
        <dbReference type="Google" id="ProtNLM"/>
    </source>
</evidence>
<dbReference type="InterPro" id="IPR026179">
    <property type="entry name" value="Slain"/>
</dbReference>
<keyword evidence="2" id="KW-0175">Coiled coil</keyword>
<feature type="compositionally biased region" description="Low complexity" evidence="3">
    <location>
        <begin position="386"/>
        <end position="402"/>
    </location>
</feature>
<reference evidence="4" key="2">
    <citation type="submission" date="2025-08" db="UniProtKB">
        <authorList>
            <consortium name="Ensembl"/>
        </authorList>
    </citation>
    <scope>IDENTIFICATION</scope>
    <source>
        <strain evidence="4">Glennie</strain>
    </source>
</reference>
<reference evidence="4 5" key="1">
    <citation type="journal article" date="2008" name="Nature">
        <title>Genome analysis of the platypus reveals unique signatures of evolution.</title>
        <authorList>
            <person name="Warren W.C."/>
            <person name="Hillier L.W."/>
            <person name="Marshall Graves J.A."/>
            <person name="Birney E."/>
            <person name="Ponting C.P."/>
            <person name="Grutzner F."/>
            <person name="Belov K."/>
            <person name="Miller W."/>
            <person name="Clarke L."/>
            <person name="Chinwalla A.T."/>
            <person name="Yang S.P."/>
            <person name="Heger A."/>
            <person name="Locke D.P."/>
            <person name="Miethke P."/>
            <person name="Waters P.D."/>
            <person name="Veyrunes F."/>
            <person name="Fulton L."/>
            <person name="Fulton B."/>
            <person name="Graves T."/>
            <person name="Wallis J."/>
            <person name="Puente X.S."/>
            <person name="Lopez-Otin C."/>
            <person name="Ordonez G.R."/>
            <person name="Eichler E.E."/>
            <person name="Chen L."/>
            <person name="Cheng Z."/>
            <person name="Deakin J.E."/>
            <person name="Alsop A."/>
            <person name="Thompson K."/>
            <person name="Kirby P."/>
            <person name="Papenfuss A.T."/>
            <person name="Wakefield M.J."/>
            <person name="Olender T."/>
            <person name="Lancet D."/>
            <person name="Huttley G.A."/>
            <person name="Smit A.F."/>
            <person name="Pask A."/>
            <person name="Temple-Smith P."/>
            <person name="Batzer M.A."/>
            <person name="Walker J.A."/>
            <person name="Konkel M.K."/>
            <person name="Harris R.S."/>
            <person name="Whittington C.M."/>
            <person name="Wong E.S."/>
            <person name="Gemmell N.J."/>
            <person name="Buschiazzo E."/>
            <person name="Vargas Jentzsch I.M."/>
            <person name="Merkel A."/>
            <person name="Schmitz J."/>
            <person name="Zemann A."/>
            <person name="Churakov G."/>
            <person name="Kriegs J.O."/>
            <person name="Brosius J."/>
            <person name="Murchison E.P."/>
            <person name="Sachidanandam R."/>
            <person name="Smith C."/>
            <person name="Hannon G.J."/>
            <person name="Tsend-Ayush E."/>
            <person name="McMillan D."/>
            <person name="Attenborough R."/>
            <person name="Rens W."/>
            <person name="Ferguson-Smith M."/>
            <person name="Lefevre C.M."/>
            <person name="Sharp J.A."/>
            <person name="Nicholas K.R."/>
            <person name="Ray D.A."/>
            <person name="Kube M."/>
            <person name="Reinhardt R."/>
            <person name="Pringle T.H."/>
            <person name="Taylor J."/>
            <person name="Jones R.C."/>
            <person name="Nixon B."/>
            <person name="Dacheux J.L."/>
            <person name="Niwa H."/>
            <person name="Sekita Y."/>
            <person name="Huang X."/>
            <person name="Stark A."/>
            <person name="Kheradpour P."/>
            <person name="Kellis M."/>
            <person name="Flicek P."/>
            <person name="Chen Y."/>
            <person name="Webber C."/>
            <person name="Hardison R."/>
            <person name="Nelson J."/>
            <person name="Hallsworth-Pepin K."/>
            <person name="Delehaunty K."/>
            <person name="Markovic C."/>
            <person name="Minx P."/>
            <person name="Feng Y."/>
            <person name="Kremitzki C."/>
            <person name="Mitreva M."/>
            <person name="Glasscock J."/>
            <person name="Wylie T."/>
            <person name="Wohldmann P."/>
            <person name="Thiru P."/>
            <person name="Nhan M.N."/>
            <person name="Pohl C.S."/>
            <person name="Smith S.M."/>
            <person name="Hou S."/>
            <person name="Nefedov M."/>
            <person name="de Jong P.J."/>
            <person name="Renfree M.B."/>
            <person name="Mardis E.R."/>
            <person name="Wilson R.K."/>
        </authorList>
    </citation>
    <scope>NUCLEOTIDE SEQUENCE [LARGE SCALE GENOMIC DNA]</scope>
    <source>
        <strain evidence="4 5">Glennie</strain>
    </source>
</reference>
<evidence type="ECO:0000313" key="4">
    <source>
        <dbReference type="Ensembl" id="ENSOANP00000038256.1"/>
    </source>
</evidence>
<evidence type="ECO:0000256" key="1">
    <source>
        <dbReference type="ARBA" id="ARBA00006652"/>
    </source>
</evidence>
<organism evidence="4 5">
    <name type="scientific">Ornithorhynchus anatinus</name>
    <name type="common">Duckbill platypus</name>
    <dbReference type="NCBI Taxonomy" id="9258"/>
    <lineage>
        <taxon>Eukaryota</taxon>
        <taxon>Metazoa</taxon>
        <taxon>Chordata</taxon>
        <taxon>Craniata</taxon>
        <taxon>Vertebrata</taxon>
        <taxon>Euteleostomi</taxon>
        <taxon>Mammalia</taxon>
        <taxon>Monotremata</taxon>
        <taxon>Ornithorhynchidae</taxon>
        <taxon>Ornithorhynchus</taxon>
    </lineage>
</organism>
<dbReference type="AlphaFoldDB" id="A0A6I8NB54"/>
<dbReference type="GeneTree" id="ENSGT00390000017860"/>
<proteinExistence type="inferred from homology"/>
<dbReference type="Bgee" id="ENSOANG00000008707">
    <property type="expression patterns" value="Expressed in testis and 7 other cell types or tissues"/>
</dbReference>
<feature type="compositionally biased region" description="Polar residues" evidence="3">
    <location>
        <begin position="493"/>
        <end position="520"/>
    </location>
</feature>
<feature type="region of interest" description="Disordered" evidence="3">
    <location>
        <begin position="1"/>
        <end position="46"/>
    </location>
</feature>
<comment type="similarity">
    <text evidence="1">Belongs to the SLAIN motif-containing family.</text>
</comment>
<feature type="compositionally biased region" description="Polar residues" evidence="3">
    <location>
        <begin position="434"/>
        <end position="451"/>
    </location>
</feature>
<sequence>MVVPGSAPVIEQDRALEPDLGRSSAENSAVGHDTEPAADQVGPELEEVRKLQELVRRLEVQNQQLRTRSHRSVSGAPTQEDPGVGNQNAEPNKMEINNSINSITEKQELQFMADLQSHLSKMRSEVRENNGCLRTEADTKTRRSFFDSTSNPKHSTGSEISSDGVAVDGFSLSDRSSSTERVEDLIAADIDLMVKMTEQHSGAGREDLRELFIDTALDEVEVLELGNCSDGDEDSWLYVSPKRKPTTDQKTESPLKWCRQVLDHPSPETEAACRTLINRLDQASRWKSLYCSPLASPSAHNSNTEPSSCSIALNSPGHLKSTNKPLLTCGNSGYLSIHSALSSQSSVDSELSTSDDSISMGYKLQDLTDVQVMARLQEESLRQDCASSSASVSRRSSSASLHSLRKGTYSDQEFDTYSLEDEDDYDCSLSYRSTHRYSPSPLSSPRCQSPSAGGDYGRATPSRIRPPRRSVQSPMQDRMKYTNHEGLTPSKLRFSSNAGQSPLTVRQSMKAGSSTNSLLTPRQPIKASNYVNPASGVRKPPSTFNPASSVSSFSTTRNSSVATGAKNSPVKIRPAVGGAAASKSKLTQPSRRSLQSAKTNSLPADDSWKDGCY</sequence>
<evidence type="ECO:0000256" key="2">
    <source>
        <dbReference type="ARBA" id="ARBA00023054"/>
    </source>
</evidence>
<feature type="region of interest" description="Disordered" evidence="3">
    <location>
        <begin position="381"/>
        <end position="405"/>
    </location>
</feature>
<dbReference type="Ensembl" id="ENSOANT00000072166.1">
    <property type="protein sequence ID" value="ENSOANP00000038256.1"/>
    <property type="gene ID" value="ENSOANG00000008707.4"/>
</dbReference>
<feature type="compositionally biased region" description="Low complexity" evidence="3">
    <location>
        <begin position="541"/>
        <end position="562"/>
    </location>
</feature>
<feature type="compositionally biased region" description="Polar residues" evidence="3">
    <location>
        <begin position="146"/>
        <end position="161"/>
    </location>
</feature>
<gene>
    <name evidence="4" type="primary">LOC100084451</name>
</gene>
<evidence type="ECO:0000313" key="5">
    <source>
        <dbReference type="Proteomes" id="UP000002279"/>
    </source>
</evidence>
<accession>A0A6I8NB54</accession>
<feature type="region of interest" description="Disordered" evidence="3">
    <location>
        <begin position="434"/>
        <end position="613"/>
    </location>
</feature>
<dbReference type="PANTHER" id="PTHR22406:SF5">
    <property type="entry name" value="SLAIN MOTIF-CONTAINING PROTEIN-LIKE"/>
    <property type="match status" value="1"/>
</dbReference>
<feature type="region of interest" description="Disordered" evidence="3">
    <location>
        <begin position="143"/>
        <end position="162"/>
    </location>
</feature>
<name>A0A6I8NB54_ORNAN</name>
<dbReference type="PANTHER" id="PTHR22406">
    <property type="entry name" value="NASCENT POLYPEPTIDE-ASSOCIATED COMPLEX SUBUNIT ALPHA, MUSCLE-SPECIFIC FORM"/>
    <property type="match status" value="1"/>
</dbReference>
<reference evidence="4" key="3">
    <citation type="submission" date="2025-09" db="UniProtKB">
        <authorList>
            <consortium name="Ensembl"/>
        </authorList>
    </citation>
    <scope>IDENTIFICATION</scope>
    <source>
        <strain evidence="4">Glennie</strain>
    </source>
</reference>